<organism evidence="1 2">
    <name type="scientific">Actinophytocola glycyrrhizae</name>
    <dbReference type="NCBI Taxonomy" id="2044873"/>
    <lineage>
        <taxon>Bacteria</taxon>
        <taxon>Bacillati</taxon>
        <taxon>Actinomycetota</taxon>
        <taxon>Actinomycetes</taxon>
        <taxon>Pseudonocardiales</taxon>
        <taxon>Pseudonocardiaceae</taxon>
    </lineage>
</organism>
<evidence type="ECO:0000313" key="2">
    <source>
        <dbReference type="Proteomes" id="UP001595859"/>
    </source>
</evidence>
<sequence>MTLPFADQSTLIIPTPGVPTPDEVQVWIQETLAEVPAVPRLRSTLVVEELLANARLHARPPYVLRVALDHTRRALRVFVEDCAPHSGGSWRTGSGLALVDGLSRGWGVERRTRAKTVWAEVAL</sequence>
<dbReference type="Proteomes" id="UP001595859">
    <property type="component" value="Unassembled WGS sequence"/>
</dbReference>
<keyword evidence="1" id="KW-0547">Nucleotide-binding</keyword>
<reference evidence="2" key="1">
    <citation type="journal article" date="2019" name="Int. J. Syst. Evol. Microbiol.">
        <title>The Global Catalogue of Microorganisms (GCM) 10K type strain sequencing project: providing services to taxonomists for standard genome sequencing and annotation.</title>
        <authorList>
            <consortium name="The Broad Institute Genomics Platform"/>
            <consortium name="The Broad Institute Genome Sequencing Center for Infectious Disease"/>
            <person name="Wu L."/>
            <person name="Ma J."/>
        </authorList>
    </citation>
    <scope>NUCLEOTIDE SEQUENCE [LARGE SCALE GENOMIC DNA]</scope>
    <source>
        <strain evidence="2">ZS-22-S1</strain>
    </source>
</reference>
<dbReference type="Gene3D" id="3.30.565.10">
    <property type="entry name" value="Histidine kinase-like ATPase, C-terminal domain"/>
    <property type="match status" value="1"/>
</dbReference>
<name>A0ABV9SD22_9PSEU</name>
<comment type="caution">
    <text evidence="1">The sequence shown here is derived from an EMBL/GenBank/DDBJ whole genome shotgun (WGS) entry which is preliminary data.</text>
</comment>
<gene>
    <name evidence="1" type="ORF">ACFPCV_29930</name>
</gene>
<keyword evidence="1" id="KW-0067">ATP-binding</keyword>
<keyword evidence="2" id="KW-1185">Reference proteome</keyword>
<proteinExistence type="predicted"/>
<dbReference type="SUPFAM" id="SSF55874">
    <property type="entry name" value="ATPase domain of HSP90 chaperone/DNA topoisomerase II/histidine kinase"/>
    <property type="match status" value="1"/>
</dbReference>
<evidence type="ECO:0000313" key="1">
    <source>
        <dbReference type="EMBL" id="MFC4857739.1"/>
    </source>
</evidence>
<protein>
    <submittedName>
        <fullName evidence="1">ATP-binding protein</fullName>
    </submittedName>
</protein>
<dbReference type="EMBL" id="JBHSIS010000020">
    <property type="protein sequence ID" value="MFC4857739.1"/>
    <property type="molecule type" value="Genomic_DNA"/>
</dbReference>
<dbReference type="RefSeq" id="WP_378059729.1">
    <property type="nucleotide sequence ID" value="NZ_JBHSIS010000020.1"/>
</dbReference>
<dbReference type="CDD" id="cd16936">
    <property type="entry name" value="HATPase_RsbW-like"/>
    <property type="match status" value="1"/>
</dbReference>
<accession>A0ABV9SD22</accession>
<dbReference type="InterPro" id="IPR036890">
    <property type="entry name" value="HATPase_C_sf"/>
</dbReference>
<dbReference type="GO" id="GO:0005524">
    <property type="term" value="F:ATP binding"/>
    <property type="evidence" value="ECO:0007669"/>
    <property type="project" value="UniProtKB-KW"/>
</dbReference>